<keyword evidence="6" id="KW-1185">Reference proteome</keyword>
<feature type="transmembrane region" description="Helical" evidence="3">
    <location>
        <begin position="40"/>
        <end position="62"/>
    </location>
</feature>
<dbReference type="OrthoDB" id="10248936at2759"/>
<dbReference type="InterPro" id="IPR034737">
    <property type="entry name" value="TCTP"/>
</dbReference>
<dbReference type="PANTHER" id="PTHR11991:SF0">
    <property type="entry name" value="TRANSLATIONALLY-CONTROLLED TUMOR PROTEIN"/>
    <property type="match status" value="1"/>
</dbReference>
<dbReference type="InterPro" id="IPR011323">
    <property type="entry name" value="Mss4/transl-control_tumour"/>
</dbReference>
<comment type="similarity">
    <text evidence="2">Belongs to the TCTP family.</text>
</comment>
<proteinExistence type="inferred from homology"/>
<comment type="caution">
    <text evidence="5">The sequence shown here is derived from an EMBL/GenBank/DDBJ whole genome shotgun (WGS) entry which is preliminary data.</text>
</comment>
<reference evidence="5 6" key="1">
    <citation type="journal article" date="2017" name="Int. J. Parasitol.">
        <title>The genome of the protozoan parasite Cystoisospora suis and a reverse vaccinology approach to identify vaccine candidates.</title>
        <authorList>
            <person name="Palmieri N."/>
            <person name="Shrestha A."/>
            <person name="Ruttkowski B."/>
            <person name="Beck T."/>
            <person name="Vogl C."/>
            <person name="Tomley F."/>
            <person name="Blake D.P."/>
            <person name="Joachim A."/>
        </authorList>
    </citation>
    <scope>NUCLEOTIDE SEQUENCE [LARGE SCALE GENOMIC DNA]</scope>
    <source>
        <strain evidence="5 6">Wien I</strain>
    </source>
</reference>
<evidence type="ECO:0000256" key="2">
    <source>
        <dbReference type="PROSITE-ProRule" id="PRU01133"/>
    </source>
</evidence>
<sequence length="237" mass="26897">MRQNRKRISHRPHSPALVSFPALRFHVSSSREGLQEGPPVFFVFFFSRQFIFPTPAFFLSSLRLRKMKVFKDVFTGDELCSDSYQQEAPMGDADLLDVAFEVKTKRVTKGAEDYGIADNSEEDGGGVDSATETVIDVVDAFRLQETPFSKKEFGTYIKGYMQRVKGHLEKSQPDRVEKFMSGGQALVKKILGQFDDFQFFLGESADCEAGVVFGYYKDGEEAPRLIYIKDGLKEEKY</sequence>
<dbReference type="RefSeq" id="XP_067925182.1">
    <property type="nucleotide sequence ID" value="XM_068062846.1"/>
</dbReference>
<evidence type="ECO:0000259" key="4">
    <source>
        <dbReference type="PROSITE" id="PS51797"/>
    </source>
</evidence>
<gene>
    <name evidence="5" type="ORF">CSUI_002646</name>
</gene>
<dbReference type="AlphaFoldDB" id="A0A2C6L3X6"/>
<dbReference type="SUPFAM" id="SSF51316">
    <property type="entry name" value="Mss4-like"/>
    <property type="match status" value="1"/>
</dbReference>
<protein>
    <submittedName>
        <fullName evidence="5">Translationally-controlled tumor</fullName>
    </submittedName>
</protein>
<accession>A0A2C6L3X6</accession>
<dbReference type="InterPro" id="IPR011057">
    <property type="entry name" value="Mss4-like_sf"/>
</dbReference>
<keyword evidence="1" id="KW-0106">Calcium</keyword>
<organism evidence="5 6">
    <name type="scientific">Cystoisospora suis</name>
    <dbReference type="NCBI Taxonomy" id="483139"/>
    <lineage>
        <taxon>Eukaryota</taxon>
        <taxon>Sar</taxon>
        <taxon>Alveolata</taxon>
        <taxon>Apicomplexa</taxon>
        <taxon>Conoidasida</taxon>
        <taxon>Coccidia</taxon>
        <taxon>Eucoccidiorida</taxon>
        <taxon>Eimeriorina</taxon>
        <taxon>Sarcocystidae</taxon>
        <taxon>Cystoisospora</taxon>
    </lineage>
</organism>
<dbReference type="PANTHER" id="PTHR11991">
    <property type="entry name" value="TRANSLATIONALLY CONTROLLED TUMOR PROTEIN-RELATED"/>
    <property type="match status" value="1"/>
</dbReference>
<dbReference type="Pfam" id="PF00838">
    <property type="entry name" value="TCTP"/>
    <property type="match status" value="1"/>
</dbReference>
<dbReference type="VEuPathDB" id="ToxoDB:CSUI_002646"/>
<dbReference type="EMBL" id="MIGC01001096">
    <property type="protein sequence ID" value="PHJ23507.1"/>
    <property type="molecule type" value="Genomic_DNA"/>
</dbReference>
<evidence type="ECO:0000256" key="1">
    <source>
        <dbReference type="ARBA" id="ARBA00022837"/>
    </source>
</evidence>
<evidence type="ECO:0000256" key="3">
    <source>
        <dbReference type="SAM" id="Phobius"/>
    </source>
</evidence>
<dbReference type="PRINTS" id="PR01653">
    <property type="entry name" value="TCTPROTEIN"/>
</dbReference>
<name>A0A2C6L3X6_9APIC</name>
<evidence type="ECO:0000313" key="6">
    <source>
        <dbReference type="Proteomes" id="UP000221165"/>
    </source>
</evidence>
<evidence type="ECO:0000313" key="5">
    <source>
        <dbReference type="EMBL" id="PHJ23507.1"/>
    </source>
</evidence>
<dbReference type="PROSITE" id="PS51797">
    <property type="entry name" value="TCTP_3"/>
    <property type="match status" value="1"/>
</dbReference>
<dbReference type="Proteomes" id="UP000221165">
    <property type="component" value="Unassembled WGS sequence"/>
</dbReference>
<dbReference type="GO" id="GO:0005509">
    <property type="term" value="F:calcium ion binding"/>
    <property type="evidence" value="ECO:0007669"/>
    <property type="project" value="TreeGrafter"/>
</dbReference>
<dbReference type="InterPro" id="IPR018105">
    <property type="entry name" value="Translational_control_tumour_p"/>
</dbReference>
<keyword evidence="3" id="KW-0812">Transmembrane</keyword>
<dbReference type="GeneID" id="94426057"/>
<dbReference type="GO" id="GO:0005737">
    <property type="term" value="C:cytoplasm"/>
    <property type="evidence" value="ECO:0007669"/>
    <property type="project" value="TreeGrafter"/>
</dbReference>
<dbReference type="Gene3D" id="2.170.150.10">
    <property type="entry name" value="Metal Binding Protein, Guanine Nucleotide Exchange Factor, Chain A"/>
    <property type="match status" value="1"/>
</dbReference>
<feature type="domain" description="TCTP" evidence="4">
    <location>
        <begin position="67"/>
        <end position="237"/>
    </location>
</feature>
<keyword evidence="3" id="KW-0472">Membrane</keyword>
<keyword evidence="3" id="KW-1133">Transmembrane helix</keyword>